<evidence type="ECO:0000256" key="3">
    <source>
        <dbReference type="ARBA" id="ARBA00023002"/>
    </source>
</evidence>
<reference evidence="12 13" key="1">
    <citation type="submission" date="2019-11" db="EMBL/GenBank/DDBJ databases">
        <title>Bacillus lacus genome.</title>
        <authorList>
            <person name="Allen C.J."/>
            <person name="Newman J.D."/>
        </authorList>
    </citation>
    <scope>NUCLEOTIDE SEQUENCE [LARGE SCALE GENOMIC DNA]</scope>
    <source>
        <strain evidence="12 13">KCTC 33946</strain>
    </source>
</reference>
<dbReference type="OrthoDB" id="9814556at2"/>
<evidence type="ECO:0000256" key="6">
    <source>
        <dbReference type="ARBA" id="ARBA00039159"/>
    </source>
</evidence>
<comment type="similarity">
    <text evidence="5">Belongs to the carotenoid/retinoid oxidoreductase family. CrtP subfamily.</text>
</comment>
<comment type="pathway">
    <text evidence="4">Carotenoid biosynthesis; staphyloxanthin biosynthesis; staphyloxanthin from farnesyl diphosphate: step 3/5.</text>
</comment>
<dbReference type="PANTHER" id="PTHR43734">
    <property type="entry name" value="PHYTOENE DESATURASE"/>
    <property type="match status" value="1"/>
</dbReference>
<comment type="caution">
    <text evidence="12">The sequence shown here is derived from an EMBL/GenBank/DDBJ whole genome shotgun (WGS) entry which is preliminary data.</text>
</comment>
<protein>
    <recommendedName>
        <fullName evidence="6">4,4'-diaponeurosporene oxygenase</fullName>
    </recommendedName>
    <alternativeName>
        <fullName evidence="7">4,4'-diaponeurosporene oxidase</fullName>
    </alternativeName>
    <alternativeName>
        <fullName evidence="8">Carotenoid oxidase</fullName>
    </alternativeName>
</protein>
<evidence type="ECO:0000256" key="1">
    <source>
        <dbReference type="ARBA" id="ARBA00001974"/>
    </source>
</evidence>
<dbReference type="EMBL" id="WKKI01000036">
    <property type="protein sequence ID" value="MRX73504.1"/>
    <property type="molecule type" value="Genomic_DNA"/>
</dbReference>
<dbReference type="InterPro" id="IPR014105">
    <property type="entry name" value="Carotenoid/retinoid_OxRdtase"/>
</dbReference>
<dbReference type="RefSeq" id="WP_154308967.1">
    <property type="nucleotide sequence ID" value="NZ_WKKI01000036.1"/>
</dbReference>
<evidence type="ECO:0000256" key="4">
    <source>
        <dbReference type="ARBA" id="ARBA00037901"/>
    </source>
</evidence>
<evidence type="ECO:0000313" key="12">
    <source>
        <dbReference type="EMBL" id="MRX73504.1"/>
    </source>
</evidence>
<dbReference type="GO" id="GO:0016117">
    <property type="term" value="P:carotenoid biosynthetic process"/>
    <property type="evidence" value="ECO:0007669"/>
    <property type="project" value="UniProtKB-KW"/>
</dbReference>
<keyword evidence="3 10" id="KW-0560">Oxidoreductase</keyword>
<evidence type="ECO:0000256" key="7">
    <source>
        <dbReference type="ARBA" id="ARBA00041900"/>
    </source>
</evidence>
<comment type="catalytic activity">
    <reaction evidence="9">
        <text>all-trans-4,4'-diaponeurosporene + 2 AH2 + 2 O2 = 4,4'-diaponeurosporenal + 2 A + 3 H2O</text>
        <dbReference type="Rhea" id="RHEA:56104"/>
        <dbReference type="ChEBI" id="CHEBI:13193"/>
        <dbReference type="ChEBI" id="CHEBI:15377"/>
        <dbReference type="ChEBI" id="CHEBI:15379"/>
        <dbReference type="ChEBI" id="CHEBI:17499"/>
        <dbReference type="ChEBI" id="CHEBI:62743"/>
        <dbReference type="ChEBI" id="CHEBI:79065"/>
    </reaction>
</comment>
<dbReference type="Pfam" id="PF01593">
    <property type="entry name" value="Amino_oxidase"/>
    <property type="match status" value="1"/>
</dbReference>
<proteinExistence type="inferred from homology"/>
<dbReference type="InterPro" id="IPR002937">
    <property type="entry name" value="Amino_oxidase"/>
</dbReference>
<dbReference type="GO" id="GO:0016491">
    <property type="term" value="F:oxidoreductase activity"/>
    <property type="evidence" value="ECO:0007669"/>
    <property type="project" value="UniProtKB-KW"/>
</dbReference>
<dbReference type="AlphaFoldDB" id="A0A7X2M0Z9"/>
<dbReference type="NCBIfam" id="TIGR02734">
    <property type="entry name" value="crtI_fam"/>
    <property type="match status" value="1"/>
</dbReference>
<evidence type="ECO:0000256" key="8">
    <source>
        <dbReference type="ARBA" id="ARBA00042619"/>
    </source>
</evidence>
<dbReference type="PANTHER" id="PTHR43734:SF7">
    <property type="entry name" value="4,4'-DIAPONEUROSPORENE OXYGENASE"/>
    <property type="match status" value="1"/>
</dbReference>
<accession>A0A7X2M0Z9</accession>
<evidence type="ECO:0000256" key="5">
    <source>
        <dbReference type="ARBA" id="ARBA00038194"/>
    </source>
</evidence>
<dbReference type="InterPro" id="IPR036188">
    <property type="entry name" value="FAD/NAD-bd_sf"/>
</dbReference>
<evidence type="ECO:0000256" key="2">
    <source>
        <dbReference type="ARBA" id="ARBA00022746"/>
    </source>
</evidence>
<comment type="cofactor">
    <cofactor evidence="1">
        <name>FAD</name>
        <dbReference type="ChEBI" id="CHEBI:57692"/>
    </cofactor>
</comment>
<dbReference type="Gene3D" id="3.50.50.60">
    <property type="entry name" value="FAD/NAD(P)-binding domain"/>
    <property type="match status" value="2"/>
</dbReference>
<feature type="domain" description="Amine oxidase" evidence="11">
    <location>
        <begin position="11"/>
        <end position="483"/>
    </location>
</feature>
<gene>
    <name evidence="12" type="primary">crtI</name>
    <name evidence="12" type="ORF">GJU40_15275</name>
</gene>
<sequence>MKHAAVIGGGLGGLSAAITMASKGAKVTVIEKNNHPGGKLMNVSIGSHSFDFGPNTITMPHIFQRVFETAGKNMENYLDMTKLDSHTRNFFEDGTTFDFSSNPQVMKHQLNNYDSYASGHYDSFLKEISRLYHLSEKHFFPTMFRSMKDYLSPSLSQALLKVRPLETIDHFFQRYFQHPNLISAMNRYATYIGSSPYVTPATFAMIAHLELHQGVYYVKGGNAQIAYAYEKVARELGVEFLYGTKAEKLHISNGKAVSLSCSNGTEISADHYIMNADLLEAFPSLVEEQHRPHFTNKKRNKYQPSISAFVILAGLSTRNQGLLHHNVFFSDNYQREFEELFNKGTYSSSPTIYISNSSHSDRNRSPEGDNLFILVNAPALSPDRKMTVDPQAYKEDIYDILERKGVSIRPHLLAEKIYTPATIAETFGAYRGALYGISANSKLDAFLRPSNFSKDIHNLYFVGGTTHPGGGSPMVTLSGLNVGSEIMK</sequence>
<dbReference type="Proteomes" id="UP000448867">
    <property type="component" value="Unassembled WGS sequence"/>
</dbReference>
<evidence type="ECO:0000259" key="11">
    <source>
        <dbReference type="Pfam" id="PF01593"/>
    </source>
</evidence>
<evidence type="ECO:0000256" key="9">
    <source>
        <dbReference type="ARBA" id="ARBA00048532"/>
    </source>
</evidence>
<organism evidence="12 13">
    <name type="scientific">Metabacillus lacus</name>
    <dbReference type="NCBI Taxonomy" id="1983721"/>
    <lineage>
        <taxon>Bacteria</taxon>
        <taxon>Bacillati</taxon>
        <taxon>Bacillota</taxon>
        <taxon>Bacilli</taxon>
        <taxon>Bacillales</taxon>
        <taxon>Bacillaceae</taxon>
        <taxon>Metabacillus</taxon>
    </lineage>
</organism>
<name>A0A7X2M0Z9_9BACI</name>
<keyword evidence="13" id="KW-1185">Reference proteome</keyword>
<evidence type="ECO:0000313" key="13">
    <source>
        <dbReference type="Proteomes" id="UP000448867"/>
    </source>
</evidence>
<dbReference type="SUPFAM" id="SSF51905">
    <property type="entry name" value="FAD/NAD(P)-binding domain"/>
    <property type="match status" value="1"/>
</dbReference>
<evidence type="ECO:0000256" key="10">
    <source>
        <dbReference type="RuleBase" id="RU362075"/>
    </source>
</evidence>
<keyword evidence="2 10" id="KW-0125">Carotenoid biosynthesis</keyword>